<dbReference type="AlphaFoldDB" id="A0A3S1HT55"/>
<evidence type="ECO:0000256" key="1">
    <source>
        <dbReference type="SAM" id="SignalP"/>
    </source>
</evidence>
<evidence type="ECO:0000313" key="3">
    <source>
        <dbReference type="EMBL" id="RUS85598.1"/>
    </source>
</evidence>
<feature type="non-terminal residue" evidence="3">
    <location>
        <position position="138"/>
    </location>
</feature>
<evidence type="ECO:0000259" key="2">
    <source>
        <dbReference type="Pfam" id="PF09458"/>
    </source>
</evidence>
<feature type="chain" id="PRO_5018769922" description="H-type lectin domain-containing protein" evidence="1">
    <location>
        <begin position="22"/>
        <end position="138"/>
    </location>
</feature>
<dbReference type="SUPFAM" id="SSF141086">
    <property type="entry name" value="Agglutinin HPA-like"/>
    <property type="match status" value="1"/>
</dbReference>
<dbReference type="Gene3D" id="2.60.40.2080">
    <property type="match status" value="1"/>
</dbReference>
<proteinExistence type="predicted"/>
<dbReference type="EMBL" id="RQTK01000164">
    <property type="protein sequence ID" value="RUS85598.1"/>
    <property type="molecule type" value="Genomic_DNA"/>
</dbReference>
<dbReference type="GO" id="GO:0030246">
    <property type="term" value="F:carbohydrate binding"/>
    <property type="evidence" value="ECO:0007669"/>
    <property type="project" value="InterPro"/>
</dbReference>
<keyword evidence="4" id="KW-1185">Reference proteome</keyword>
<dbReference type="Proteomes" id="UP000271974">
    <property type="component" value="Unassembled WGS sequence"/>
</dbReference>
<feature type="signal peptide" evidence="1">
    <location>
        <begin position="1"/>
        <end position="21"/>
    </location>
</feature>
<dbReference type="InterPro" id="IPR019019">
    <property type="entry name" value="H-type_lectin_domain"/>
</dbReference>
<dbReference type="OrthoDB" id="10395194at2759"/>
<feature type="domain" description="H-type lectin" evidence="2">
    <location>
        <begin position="87"/>
        <end position="135"/>
    </location>
</feature>
<keyword evidence="1" id="KW-0732">Signal</keyword>
<evidence type="ECO:0000313" key="4">
    <source>
        <dbReference type="Proteomes" id="UP000271974"/>
    </source>
</evidence>
<dbReference type="InterPro" id="IPR037221">
    <property type="entry name" value="H-type_lectin_dom_sf"/>
</dbReference>
<comment type="caution">
    <text evidence="3">The sequence shown here is derived from an EMBL/GenBank/DDBJ whole genome shotgun (WGS) entry which is preliminary data.</text>
</comment>
<organism evidence="3 4">
    <name type="scientific">Elysia chlorotica</name>
    <name type="common">Eastern emerald elysia</name>
    <name type="synonym">Sea slug</name>
    <dbReference type="NCBI Taxonomy" id="188477"/>
    <lineage>
        <taxon>Eukaryota</taxon>
        <taxon>Metazoa</taxon>
        <taxon>Spiralia</taxon>
        <taxon>Lophotrochozoa</taxon>
        <taxon>Mollusca</taxon>
        <taxon>Gastropoda</taxon>
        <taxon>Heterobranchia</taxon>
        <taxon>Euthyneura</taxon>
        <taxon>Panpulmonata</taxon>
        <taxon>Sacoglossa</taxon>
        <taxon>Placobranchoidea</taxon>
        <taxon>Plakobranchidae</taxon>
        <taxon>Elysia</taxon>
    </lineage>
</organism>
<reference evidence="3 4" key="1">
    <citation type="submission" date="2019-01" db="EMBL/GenBank/DDBJ databases">
        <title>A draft genome assembly of the solar-powered sea slug Elysia chlorotica.</title>
        <authorList>
            <person name="Cai H."/>
            <person name="Li Q."/>
            <person name="Fang X."/>
            <person name="Li J."/>
            <person name="Curtis N.E."/>
            <person name="Altenburger A."/>
            <person name="Shibata T."/>
            <person name="Feng M."/>
            <person name="Maeda T."/>
            <person name="Schwartz J.A."/>
            <person name="Shigenobu S."/>
            <person name="Lundholm N."/>
            <person name="Nishiyama T."/>
            <person name="Yang H."/>
            <person name="Hasebe M."/>
            <person name="Li S."/>
            <person name="Pierce S.K."/>
            <person name="Wang J."/>
        </authorList>
    </citation>
    <scope>NUCLEOTIDE SEQUENCE [LARGE SCALE GENOMIC DNA]</scope>
    <source>
        <strain evidence="3">EC2010</strain>
        <tissue evidence="3">Whole organism of an adult</tissue>
    </source>
</reference>
<dbReference type="GO" id="GO:0007155">
    <property type="term" value="P:cell adhesion"/>
    <property type="evidence" value="ECO:0007669"/>
    <property type="project" value="InterPro"/>
</dbReference>
<protein>
    <recommendedName>
        <fullName evidence="2">H-type lectin domain-containing protein</fullName>
    </recommendedName>
</protein>
<sequence length="138" mass="14437">MKVSITSALVMCLVAATSVSGQINPLFLLMGDGGEDLFGMDNGMSYWMYDMLQKRIAALEVNVKSGSVGGCESGIIGPFTPGQMTGTITFQKPFLAAPAVSLALSDIETADPSLNVNLQVRPDEISATKATITVTDAT</sequence>
<dbReference type="Pfam" id="PF09458">
    <property type="entry name" value="H_lectin"/>
    <property type="match status" value="1"/>
</dbReference>
<name>A0A3S1HT55_ELYCH</name>
<gene>
    <name evidence="3" type="ORF">EGW08_006610</name>
</gene>
<accession>A0A3S1HT55</accession>